<protein>
    <submittedName>
        <fullName evidence="1">Conserved uncharacterized protein</fullName>
    </submittedName>
</protein>
<dbReference type="Proteomes" id="UP000007257">
    <property type="component" value="Chromosome"/>
</dbReference>
<reference evidence="3" key="1">
    <citation type="submission" date="2011-01" db="EMBL/GenBank/DDBJ databases">
        <title>Complete sequence of chromosome of Rahnella sp. Y9602.</title>
        <authorList>
            <consortium name="US DOE Joint Genome Institute"/>
            <person name="Lucas S."/>
            <person name="Copeland A."/>
            <person name="Lapidus A."/>
            <person name="Cheng J.-F."/>
            <person name="Goodwin L."/>
            <person name="Pitluck S."/>
            <person name="Lu M."/>
            <person name="Detter J.C."/>
            <person name="Han C."/>
            <person name="Tapia R."/>
            <person name="Land M."/>
            <person name="Hauser L."/>
            <person name="Kyrpides N."/>
            <person name="Ivanova N."/>
            <person name="Ovchinnikova G."/>
            <person name="Pagani I."/>
            <person name="Sobecky P.A."/>
            <person name="Martinez R.J."/>
            <person name="Woyke T."/>
        </authorList>
    </citation>
    <scope>NUCLEOTIDE SEQUENCE [LARGE SCALE GENOMIC DNA]</scope>
    <source>
        <strain evidence="3">Y9602</strain>
    </source>
</reference>
<dbReference type="EMBL" id="JBHUCJ010000104">
    <property type="protein sequence ID" value="MFD3226724.1"/>
    <property type="molecule type" value="Genomic_DNA"/>
</dbReference>
<dbReference type="Proteomes" id="UP001598201">
    <property type="component" value="Unassembled WGS sequence"/>
</dbReference>
<dbReference type="AlphaFoldDB" id="A0A0H3FGN1"/>
<reference evidence="1 3" key="2">
    <citation type="journal article" date="2012" name="J. Bacteriol.">
        <title>Complete Genome Sequence of Rahnella sp. Strain Y9602, a Gammaproteobacterium Isolate from Metal- and Radionuclide-Contaminated Soil.</title>
        <authorList>
            <person name="Martinez R.J."/>
            <person name="Bruce D."/>
            <person name="Detter C."/>
            <person name="Goodwin L.A."/>
            <person name="Han J."/>
            <person name="Han C.S."/>
            <person name="Held B."/>
            <person name="Land M.L."/>
            <person name="Mikhailova N."/>
            <person name="Nolan M."/>
            <person name="Pennacchio L."/>
            <person name="Pitluck S."/>
            <person name="Tapia R."/>
            <person name="Woyke T."/>
            <person name="Sobecky P.A."/>
        </authorList>
    </citation>
    <scope>NUCLEOTIDE SEQUENCE [LARGE SCALE GENOMIC DNA]</scope>
    <source>
        <strain evidence="1 3">Y9602</strain>
    </source>
</reference>
<evidence type="ECO:0000313" key="4">
    <source>
        <dbReference type="Proteomes" id="UP001598201"/>
    </source>
</evidence>
<dbReference type="GeneID" id="95416898"/>
<evidence type="ECO:0000313" key="3">
    <source>
        <dbReference type="Proteomes" id="UP000007257"/>
    </source>
</evidence>
<name>A0A0H3FGN1_RAHSY</name>
<proteinExistence type="predicted"/>
<sequence length="79" mass="8817">MSVIQAKSLHEAEDLLNSGMVKKVELAFNINSDEFFKLALECGDRGAKITKGKNFFIITLKKWVIPSNDQTATKSNVLM</sequence>
<organism evidence="1 3">
    <name type="scientific">Rahnella sp. (strain Y9602)</name>
    <dbReference type="NCBI Taxonomy" id="2703885"/>
    <lineage>
        <taxon>Bacteria</taxon>
        <taxon>Pseudomonadati</taxon>
        <taxon>Pseudomonadota</taxon>
        <taxon>Gammaproteobacteria</taxon>
        <taxon>Enterobacterales</taxon>
        <taxon>Yersiniaceae</taxon>
        <taxon>Rahnella</taxon>
    </lineage>
</organism>
<dbReference type="HOGENOM" id="CLU_203998_1_0_6"/>
<gene>
    <name evidence="1" type="ordered locus">Rahaq_2485</name>
    <name evidence="2" type="ORF">ACFPK4_24585</name>
</gene>
<dbReference type="KEGG" id="rah:Rahaq_2485"/>
<reference evidence="2 4" key="3">
    <citation type="submission" date="2024-09" db="EMBL/GenBank/DDBJ databases">
        <title>Genomes of Rahnella.</title>
        <authorList>
            <person name="Mnguni F.C."/>
            <person name="Shin G.Y."/>
            <person name="Coutinho T."/>
        </authorList>
    </citation>
    <scope>NUCLEOTIDE SEQUENCE [LARGE SCALE GENOMIC DNA]</scope>
    <source>
        <strain evidence="2 4">20WA0057</strain>
    </source>
</reference>
<dbReference type="OrthoDB" id="6520322at2"/>
<dbReference type="RefSeq" id="WP_013575792.1">
    <property type="nucleotide sequence ID" value="NC_015061.1"/>
</dbReference>
<accession>A0A0H3FGN1</accession>
<evidence type="ECO:0000313" key="1">
    <source>
        <dbReference type="EMBL" id="ADW74092.1"/>
    </source>
</evidence>
<dbReference type="EMBL" id="CP002505">
    <property type="protein sequence ID" value="ADW74092.1"/>
    <property type="molecule type" value="Genomic_DNA"/>
</dbReference>
<evidence type="ECO:0000313" key="2">
    <source>
        <dbReference type="EMBL" id="MFD3226724.1"/>
    </source>
</evidence>
<keyword evidence="4" id="KW-1185">Reference proteome</keyword>
<dbReference type="eggNOG" id="ENOG50331MN">
    <property type="taxonomic scope" value="Bacteria"/>
</dbReference>